<dbReference type="PROSITE" id="PS51192">
    <property type="entry name" value="HELICASE_ATP_BIND_1"/>
    <property type="match status" value="1"/>
</dbReference>
<evidence type="ECO:0000259" key="18">
    <source>
        <dbReference type="PROSITE" id="PS51194"/>
    </source>
</evidence>
<dbReference type="GO" id="GO:0033677">
    <property type="term" value="F:DNA/RNA helicase activity"/>
    <property type="evidence" value="ECO:0007669"/>
    <property type="project" value="EnsemblFungi"/>
</dbReference>
<dbReference type="PROSITE" id="PS51195">
    <property type="entry name" value="Q_MOTIF"/>
    <property type="match status" value="1"/>
</dbReference>
<dbReference type="InterPro" id="IPR001650">
    <property type="entry name" value="Helicase_C-like"/>
</dbReference>
<dbReference type="CDD" id="cd18787">
    <property type="entry name" value="SF2_C_DEAD"/>
    <property type="match status" value="1"/>
</dbReference>
<dbReference type="Gene3D" id="3.40.50.300">
    <property type="entry name" value="P-loop containing nucleotide triphosphate hydrolases"/>
    <property type="match status" value="2"/>
</dbReference>
<feature type="region of interest" description="Disordered" evidence="16">
    <location>
        <begin position="322"/>
        <end position="375"/>
    </location>
</feature>
<dbReference type="Proteomes" id="UP000189580">
    <property type="component" value="Chromosome a"/>
</dbReference>
<dbReference type="SMART" id="SM00487">
    <property type="entry name" value="DEXDc"/>
    <property type="match status" value="1"/>
</dbReference>
<dbReference type="AlphaFoldDB" id="A0A161HKA2"/>
<evidence type="ECO:0000256" key="11">
    <source>
        <dbReference type="ARBA" id="ARBA00038041"/>
    </source>
</evidence>
<dbReference type="GeneID" id="30034651"/>
<evidence type="ECO:0000256" key="5">
    <source>
        <dbReference type="ARBA" id="ARBA00022741"/>
    </source>
</evidence>
<comment type="function">
    <text evidence="1">ATP-binding RNA helicase involved in the biogenesis of 60S ribosomal subunits and is required for the normal formation of 25S and 5.8S rRNAs.</text>
</comment>
<dbReference type="EMBL" id="CP014501">
    <property type="protein sequence ID" value="ANB12038.1"/>
    <property type="molecule type" value="Genomic_DNA"/>
</dbReference>
<feature type="domain" description="DEAD-box RNA helicase Q" evidence="19">
    <location>
        <begin position="12"/>
        <end position="40"/>
    </location>
</feature>
<dbReference type="InterPro" id="IPR014001">
    <property type="entry name" value="Helicase_ATP-bd"/>
</dbReference>
<dbReference type="InterPro" id="IPR014014">
    <property type="entry name" value="RNA_helicase_DEAD_Q_motif"/>
</dbReference>
<keyword evidence="9" id="KW-0694">RNA-binding</keyword>
<keyword evidence="5" id="KW-0547">Nucleotide-binding</keyword>
<feature type="short sequence motif" description="Q motif" evidence="15">
    <location>
        <begin position="12"/>
        <end position="40"/>
    </location>
</feature>
<dbReference type="GO" id="GO:0005829">
    <property type="term" value="C:cytosol"/>
    <property type="evidence" value="ECO:0007669"/>
    <property type="project" value="TreeGrafter"/>
</dbReference>
<evidence type="ECO:0000256" key="7">
    <source>
        <dbReference type="ARBA" id="ARBA00022806"/>
    </source>
</evidence>
<evidence type="ECO:0000256" key="13">
    <source>
        <dbReference type="ARBA" id="ARBA00039616"/>
    </source>
</evidence>
<dbReference type="InterPro" id="IPR050079">
    <property type="entry name" value="DEAD_box_RNA_helicase"/>
</dbReference>
<feature type="domain" description="Helicase ATP-binding" evidence="17">
    <location>
        <begin position="44"/>
        <end position="223"/>
    </location>
</feature>
<dbReference type="SMART" id="SM00490">
    <property type="entry name" value="HELICc"/>
    <property type="match status" value="1"/>
</dbReference>
<evidence type="ECO:0000259" key="17">
    <source>
        <dbReference type="PROSITE" id="PS51192"/>
    </source>
</evidence>
<comment type="subcellular location">
    <subcellularLocation>
        <location evidence="2">Nucleus</location>
    </subcellularLocation>
</comment>
<keyword evidence="6" id="KW-0378">Hydrolase</keyword>
<evidence type="ECO:0000313" key="20">
    <source>
        <dbReference type="EMBL" id="ANB12038.1"/>
    </source>
</evidence>
<organism evidence="20 21">
    <name type="scientific">Sugiyamaella lignohabitans</name>
    <dbReference type="NCBI Taxonomy" id="796027"/>
    <lineage>
        <taxon>Eukaryota</taxon>
        <taxon>Fungi</taxon>
        <taxon>Dikarya</taxon>
        <taxon>Ascomycota</taxon>
        <taxon>Saccharomycotina</taxon>
        <taxon>Dipodascomycetes</taxon>
        <taxon>Dipodascales</taxon>
        <taxon>Trichomonascaceae</taxon>
        <taxon>Sugiyamaella</taxon>
    </lineage>
</organism>
<evidence type="ECO:0000313" key="21">
    <source>
        <dbReference type="Proteomes" id="UP000189580"/>
    </source>
</evidence>
<evidence type="ECO:0000256" key="15">
    <source>
        <dbReference type="PROSITE-ProRule" id="PRU00552"/>
    </source>
</evidence>
<keyword evidence="8" id="KW-0067">ATP-binding</keyword>
<evidence type="ECO:0000256" key="14">
    <source>
        <dbReference type="ARBA" id="ARBA00047984"/>
    </source>
</evidence>
<dbReference type="InterPro" id="IPR011545">
    <property type="entry name" value="DEAD/DEAH_box_helicase_dom"/>
</dbReference>
<dbReference type="GO" id="GO:0003723">
    <property type="term" value="F:RNA binding"/>
    <property type="evidence" value="ECO:0007669"/>
    <property type="project" value="UniProtKB-KW"/>
</dbReference>
<dbReference type="GO" id="GO:0016787">
    <property type="term" value="F:hydrolase activity"/>
    <property type="evidence" value="ECO:0007669"/>
    <property type="project" value="UniProtKB-KW"/>
</dbReference>
<dbReference type="Pfam" id="PF00271">
    <property type="entry name" value="Helicase_C"/>
    <property type="match status" value="2"/>
</dbReference>
<feature type="compositionally biased region" description="Low complexity" evidence="16">
    <location>
        <begin position="352"/>
        <end position="369"/>
    </location>
</feature>
<name>A0A161HKA2_9ASCO</name>
<dbReference type="RefSeq" id="XP_018734515.1">
    <property type="nucleotide sequence ID" value="XM_018879673.1"/>
</dbReference>
<evidence type="ECO:0000256" key="4">
    <source>
        <dbReference type="ARBA" id="ARBA00022517"/>
    </source>
</evidence>
<feature type="domain" description="Helicase C-terminal" evidence="18">
    <location>
        <begin position="233"/>
        <end position="466"/>
    </location>
</feature>
<dbReference type="KEGG" id="slb:AWJ20_271"/>
<dbReference type="PANTHER" id="PTHR47959">
    <property type="entry name" value="ATP-DEPENDENT RNA HELICASE RHLE-RELATED"/>
    <property type="match status" value="1"/>
</dbReference>
<evidence type="ECO:0000256" key="16">
    <source>
        <dbReference type="SAM" id="MobiDB-lite"/>
    </source>
</evidence>
<gene>
    <name evidence="20" type="primary">DBP9</name>
    <name evidence="20" type="ORF">AWJ20_271</name>
</gene>
<sequence>MSSSNGEMAGKNGFESFNLDPRLQQALVQAGFSEPTLIQENAIPLALSEKKDIVARARTGSGKTAAYLIPIIESLLQAAGSGNAGTGVISTLILVPSKELADQVVKMTTMLTTYCTKLIQVVNISQATSEQVQTSLLSENPAIVVATPARALAHIKRKSLDTKSLAYFVIDEADLILSYGHEDDLNELAELLPKSMQTWLMSATLSDEIDAIKGKFCRNVAVLKLQDTVSSEQLLQYYVKCNELDKFLLAYVIFKLKLVKGKTIVFVNDIDRCYRLKLFFEQFGIKSCVLNSELPVSSRLHIVDEFNKNVYNLLIATDESNEKIEDDEDDKDDATANSNGNDQEKQTDSQPTENTQETQETQKKNNNNNKSKDYGVSRGVDFQNVACVLNFDLPTSTKSYTHRIGRTARASKTGMALSFVVSKESWGKHKPSMLASAKRDEKVLNRIIKTQGKQDNELKPYSFDMKQVESFRYRMEDAFRAVTKVAIREARVKEIRQELLASDKLKRHFEENPEDLANLRHDKELHPARVQGHLKRVPDYLLPKTGQKPAAFTGHVPFNKTNNKHRVHKSKKSSKKRDPLKSFKRR</sequence>
<dbReference type="GO" id="GO:0000463">
    <property type="term" value="P:maturation of LSU-rRNA from tricistronic rRNA transcript (SSU-rRNA, 5.8S rRNA, LSU-rRNA)"/>
    <property type="evidence" value="ECO:0007669"/>
    <property type="project" value="EnsemblFungi"/>
</dbReference>
<dbReference type="PROSITE" id="PS51194">
    <property type="entry name" value="HELICASE_CTER"/>
    <property type="match status" value="1"/>
</dbReference>
<keyword evidence="4" id="KW-0690">Ribosome biogenesis</keyword>
<proteinExistence type="inferred from homology"/>
<evidence type="ECO:0000256" key="6">
    <source>
        <dbReference type="ARBA" id="ARBA00022801"/>
    </source>
</evidence>
<evidence type="ECO:0000256" key="2">
    <source>
        <dbReference type="ARBA" id="ARBA00004123"/>
    </source>
</evidence>
<evidence type="ECO:0000256" key="9">
    <source>
        <dbReference type="ARBA" id="ARBA00022884"/>
    </source>
</evidence>
<comment type="catalytic activity">
    <reaction evidence="14">
        <text>ATP + H2O = ADP + phosphate + H(+)</text>
        <dbReference type="Rhea" id="RHEA:13065"/>
        <dbReference type="ChEBI" id="CHEBI:15377"/>
        <dbReference type="ChEBI" id="CHEBI:15378"/>
        <dbReference type="ChEBI" id="CHEBI:30616"/>
        <dbReference type="ChEBI" id="CHEBI:43474"/>
        <dbReference type="ChEBI" id="CHEBI:456216"/>
        <dbReference type="EC" id="3.6.4.13"/>
    </reaction>
</comment>
<evidence type="ECO:0000256" key="3">
    <source>
        <dbReference type="ARBA" id="ARBA00012552"/>
    </source>
</evidence>
<evidence type="ECO:0000259" key="19">
    <source>
        <dbReference type="PROSITE" id="PS51195"/>
    </source>
</evidence>
<feature type="region of interest" description="Disordered" evidence="16">
    <location>
        <begin position="545"/>
        <end position="586"/>
    </location>
</feature>
<reference evidence="20 21" key="1">
    <citation type="submission" date="2016-02" db="EMBL/GenBank/DDBJ databases">
        <title>Complete genome sequence and transcriptome regulation of the pentose utilising yeast Sugiyamaella lignohabitans.</title>
        <authorList>
            <person name="Bellasio M."/>
            <person name="Peymann A."/>
            <person name="Valli M."/>
            <person name="Sipitzky M."/>
            <person name="Graf A."/>
            <person name="Sauer M."/>
            <person name="Marx H."/>
            <person name="Mattanovich D."/>
        </authorList>
    </citation>
    <scope>NUCLEOTIDE SEQUENCE [LARGE SCALE GENOMIC DNA]</scope>
    <source>
        <strain evidence="20 21">CBS 10342</strain>
    </source>
</reference>
<evidence type="ECO:0000256" key="10">
    <source>
        <dbReference type="ARBA" id="ARBA00023242"/>
    </source>
</evidence>
<protein>
    <recommendedName>
        <fullName evidence="12">ATP-dependent RNA helicase DBP9</fullName>
        <ecNumber evidence="3">3.6.4.13</ecNumber>
    </recommendedName>
    <alternativeName>
        <fullName evidence="13">ATP-dependent RNA helicase dbp9</fullName>
    </alternativeName>
</protein>
<dbReference type="SUPFAM" id="SSF52540">
    <property type="entry name" value="P-loop containing nucleoside triphosphate hydrolases"/>
    <property type="match status" value="2"/>
</dbReference>
<dbReference type="GO" id="GO:0005730">
    <property type="term" value="C:nucleolus"/>
    <property type="evidence" value="ECO:0007669"/>
    <property type="project" value="EnsemblFungi"/>
</dbReference>
<keyword evidence="21" id="KW-1185">Reference proteome</keyword>
<evidence type="ECO:0000256" key="8">
    <source>
        <dbReference type="ARBA" id="ARBA00022840"/>
    </source>
</evidence>
<feature type="compositionally biased region" description="Basic and acidic residues" evidence="16">
    <location>
        <begin position="576"/>
        <end position="586"/>
    </location>
</feature>
<evidence type="ECO:0000256" key="12">
    <source>
        <dbReference type="ARBA" id="ARBA00039233"/>
    </source>
</evidence>
<feature type="compositionally biased region" description="Basic residues" evidence="16">
    <location>
        <begin position="562"/>
        <end position="575"/>
    </location>
</feature>
<keyword evidence="10" id="KW-0539">Nucleus</keyword>
<dbReference type="CDD" id="cd17961">
    <property type="entry name" value="DEADc_DDX56"/>
    <property type="match status" value="1"/>
</dbReference>
<accession>A0A161HKA2</accession>
<dbReference type="OrthoDB" id="1191041at2759"/>
<comment type="similarity">
    <text evidence="11">Belongs to the DEAD box helicase family. DDX56/DBP9 subfamily.</text>
</comment>
<dbReference type="InterPro" id="IPR027417">
    <property type="entry name" value="P-loop_NTPase"/>
</dbReference>
<dbReference type="Pfam" id="PF00270">
    <property type="entry name" value="DEAD"/>
    <property type="match status" value="1"/>
</dbReference>
<dbReference type="GO" id="GO:0003724">
    <property type="term" value="F:RNA helicase activity"/>
    <property type="evidence" value="ECO:0007669"/>
    <property type="project" value="UniProtKB-EC"/>
</dbReference>
<evidence type="ECO:0000256" key="1">
    <source>
        <dbReference type="ARBA" id="ARBA00003706"/>
    </source>
</evidence>
<dbReference type="PANTHER" id="PTHR47959:SF21">
    <property type="entry name" value="DEAD-BOX HELICASE 56"/>
    <property type="match status" value="1"/>
</dbReference>
<keyword evidence="7" id="KW-0347">Helicase</keyword>
<dbReference type="EC" id="3.6.4.13" evidence="3"/>
<dbReference type="GO" id="GO:0003678">
    <property type="term" value="F:DNA helicase activity"/>
    <property type="evidence" value="ECO:0007669"/>
    <property type="project" value="EnsemblFungi"/>
</dbReference>
<dbReference type="GO" id="GO:0005524">
    <property type="term" value="F:ATP binding"/>
    <property type="evidence" value="ECO:0007669"/>
    <property type="project" value="UniProtKB-KW"/>
</dbReference>